<dbReference type="FunFam" id="1.20.1250.20:FF:000055">
    <property type="entry name" value="Facilitated trehalose transporter Tret1-2 homolog"/>
    <property type="match status" value="1"/>
</dbReference>
<evidence type="ECO:0000256" key="3">
    <source>
        <dbReference type="ARBA" id="ARBA00022692"/>
    </source>
</evidence>
<keyword evidence="4 9" id="KW-1133">Transmembrane helix</keyword>
<dbReference type="GO" id="GO:0005886">
    <property type="term" value="C:plasma membrane"/>
    <property type="evidence" value="ECO:0007669"/>
    <property type="project" value="UniProtKB-SubCell"/>
</dbReference>
<organism evidence="11">
    <name type="scientific">Lygus hesperus</name>
    <name type="common">Western plant bug</name>
    <dbReference type="NCBI Taxonomy" id="30085"/>
    <lineage>
        <taxon>Eukaryota</taxon>
        <taxon>Metazoa</taxon>
        <taxon>Ecdysozoa</taxon>
        <taxon>Arthropoda</taxon>
        <taxon>Hexapoda</taxon>
        <taxon>Insecta</taxon>
        <taxon>Pterygota</taxon>
        <taxon>Neoptera</taxon>
        <taxon>Paraneoptera</taxon>
        <taxon>Hemiptera</taxon>
        <taxon>Heteroptera</taxon>
        <taxon>Panheteroptera</taxon>
        <taxon>Cimicomorpha</taxon>
        <taxon>Miridae</taxon>
        <taxon>Mirini</taxon>
        <taxon>Lygus</taxon>
    </lineage>
</organism>
<keyword evidence="8" id="KW-0813">Transport</keyword>
<dbReference type="InterPro" id="IPR044775">
    <property type="entry name" value="MFS_ERD6/Tret1-like"/>
</dbReference>
<feature type="transmembrane region" description="Helical" evidence="9">
    <location>
        <begin position="351"/>
        <end position="372"/>
    </location>
</feature>
<evidence type="ECO:0000256" key="7">
    <source>
        <dbReference type="ARBA" id="ARBA00024348"/>
    </source>
</evidence>
<reference evidence="11" key="1">
    <citation type="journal article" date="2014" name="PLoS ONE">
        <title>Transcriptome-Based Identification of ABC Transporters in the Western Tarnished Plant Bug Lygus hesperus.</title>
        <authorList>
            <person name="Hull J.J."/>
            <person name="Chaney K."/>
            <person name="Geib S.M."/>
            <person name="Fabrick J.A."/>
            <person name="Brent C.S."/>
            <person name="Walsh D."/>
            <person name="Lavine L.C."/>
        </authorList>
    </citation>
    <scope>NUCLEOTIDE SEQUENCE</scope>
</reference>
<evidence type="ECO:0000256" key="1">
    <source>
        <dbReference type="ARBA" id="ARBA00004651"/>
    </source>
</evidence>
<accession>A0A0A9YY77</accession>
<dbReference type="EMBL" id="GBHO01006475">
    <property type="protein sequence ID" value="JAG37129.1"/>
    <property type="molecule type" value="Transcribed_RNA"/>
</dbReference>
<dbReference type="InterPro" id="IPR036259">
    <property type="entry name" value="MFS_trans_sf"/>
</dbReference>
<protein>
    <submittedName>
        <fullName evidence="11">Facilitated trehalose transporter Tret1</fullName>
    </submittedName>
</protein>
<feature type="non-terminal residue" evidence="11">
    <location>
        <position position="1"/>
    </location>
</feature>
<proteinExistence type="inferred from homology"/>
<feature type="transmembrane region" description="Helical" evidence="9">
    <location>
        <begin position="178"/>
        <end position="199"/>
    </location>
</feature>
<dbReference type="PROSITE" id="PS00217">
    <property type="entry name" value="SUGAR_TRANSPORT_2"/>
    <property type="match status" value="1"/>
</dbReference>
<dbReference type="PANTHER" id="PTHR48021">
    <property type="match status" value="1"/>
</dbReference>
<evidence type="ECO:0000313" key="11">
    <source>
        <dbReference type="EMBL" id="JAG37129.1"/>
    </source>
</evidence>
<dbReference type="Pfam" id="PF00083">
    <property type="entry name" value="Sugar_tr"/>
    <property type="match status" value="1"/>
</dbReference>
<evidence type="ECO:0000256" key="9">
    <source>
        <dbReference type="SAM" id="Phobius"/>
    </source>
</evidence>
<evidence type="ECO:0000256" key="5">
    <source>
        <dbReference type="ARBA" id="ARBA00023136"/>
    </source>
</evidence>
<feature type="transmembrane region" description="Helical" evidence="9">
    <location>
        <begin position="453"/>
        <end position="473"/>
    </location>
</feature>
<name>A0A0A9YY77_LYGHE</name>
<reference evidence="11" key="2">
    <citation type="submission" date="2014-07" db="EMBL/GenBank/DDBJ databases">
        <authorList>
            <person name="Hull J."/>
        </authorList>
    </citation>
    <scope>NUCLEOTIDE SEQUENCE</scope>
</reference>
<dbReference type="InterPro" id="IPR003663">
    <property type="entry name" value="Sugar/inositol_transpt"/>
</dbReference>
<feature type="transmembrane region" description="Helical" evidence="9">
    <location>
        <begin position="325"/>
        <end position="344"/>
    </location>
</feature>
<dbReference type="CDD" id="cd17358">
    <property type="entry name" value="MFS_GLUT6_8_Class3_like"/>
    <property type="match status" value="1"/>
</dbReference>
<dbReference type="PRINTS" id="PR00171">
    <property type="entry name" value="SUGRTRNSPORT"/>
</dbReference>
<feature type="transmembrane region" description="Helical" evidence="9">
    <location>
        <begin position="421"/>
        <end position="441"/>
    </location>
</feature>
<evidence type="ECO:0000256" key="6">
    <source>
        <dbReference type="ARBA" id="ARBA00023180"/>
    </source>
</evidence>
<keyword evidence="3 9" id="KW-0812">Transmembrane</keyword>
<keyword evidence="2" id="KW-1003">Cell membrane</keyword>
<evidence type="ECO:0000256" key="8">
    <source>
        <dbReference type="RuleBase" id="RU003346"/>
    </source>
</evidence>
<comment type="similarity">
    <text evidence="7">Belongs to the major facilitator superfamily. Sugar transporter (TC 2.A.1.1) family. Trehalose transporter subfamily.</text>
</comment>
<dbReference type="SUPFAM" id="SSF103473">
    <property type="entry name" value="MFS general substrate transporter"/>
    <property type="match status" value="1"/>
</dbReference>
<evidence type="ECO:0000259" key="10">
    <source>
        <dbReference type="PROSITE" id="PS50850"/>
    </source>
</evidence>
<dbReference type="PROSITE" id="PS50850">
    <property type="entry name" value="MFS"/>
    <property type="match status" value="1"/>
</dbReference>
<dbReference type="InterPro" id="IPR020846">
    <property type="entry name" value="MFS_dom"/>
</dbReference>
<dbReference type="AlphaFoldDB" id="A0A0A9YY77"/>
<comment type="subcellular location">
    <subcellularLocation>
        <location evidence="1">Cell membrane</location>
        <topology evidence="1">Multi-pass membrane protein</topology>
    </subcellularLocation>
</comment>
<feature type="transmembrane region" description="Helical" evidence="9">
    <location>
        <begin position="47"/>
        <end position="71"/>
    </location>
</feature>
<feature type="transmembrane region" description="Helical" evidence="9">
    <location>
        <begin position="205"/>
        <end position="223"/>
    </location>
</feature>
<sequence>AVVNRAPGRSSFKMTELQNMSKVEEAMLPQNGDGSGGNAEGAKMPQYLVTLAATMLVFSGGAVIGWSAPALPMLENTNSTLPFHTTPDESSWIGALLAIGALIGAFPAGSLADMLGRKMSILVLSAPLLLSWGVIFFAGSAMMLYAARLIAGIGLGAICTIVPMYIAEIAEDSIRGTLGVAFPLMICSGVCYTYVLGAFLSYDNLILTCAILPIISFLVFVRAPETPLHLLRKGERAEAERSLRSLRGSDYNSYKEIQAMDEELTGQDKINAPFMEVACTPQGKRSIAISLGLMAGQQFSGINIIIFFAGNIFKDAGSSMDPATAVILIGVTQIIVGLVNLVLIEKAGRKSLLQASAILMTFSLLVLGYYFFKKERGDDLTSIQSIPVIAVISYMIAFSLGFGPIPWMISGEVLPQEIKAVTTGIATSFNWLLAFLVTKAFKPIIDAIGAAYTYWLLAFLCILAFLFSTYVVVETKGKSLSQIQDELSGHKPIPTDERKS</sequence>
<dbReference type="Gene3D" id="1.20.1250.20">
    <property type="entry name" value="MFS general substrate transporter like domains"/>
    <property type="match status" value="1"/>
</dbReference>
<gene>
    <name evidence="11" type="primary">Tret1_129</name>
    <name evidence="11" type="ORF">CM83_49867</name>
</gene>
<dbReference type="InterPro" id="IPR005828">
    <property type="entry name" value="MFS_sugar_transport-like"/>
</dbReference>
<keyword evidence="5 9" id="KW-0472">Membrane</keyword>
<evidence type="ECO:0000256" key="2">
    <source>
        <dbReference type="ARBA" id="ARBA00022475"/>
    </source>
</evidence>
<keyword evidence="6" id="KW-0325">Glycoprotein</keyword>
<feature type="transmembrane region" description="Helical" evidence="9">
    <location>
        <begin position="91"/>
        <end position="109"/>
    </location>
</feature>
<dbReference type="InterPro" id="IPR005829">
    <property type="entry name" value="Sugar_transporter_CS"/>
</dbReference>
<evidence type="ECO:0000256" key="4">
    <source>
        <dbReference type="ARBA" id="ARBA00022989"/>
    </source>
</evidence>
<feature type="transmembrane region" description="Helical" evidence="9">
    <location>
        <begin position="384"/>
        <end position="409"/>
    </location>
</feature>
<dbReference type="InterPro" id="IPR050549">
    <property type="entry name" value="MFS_Trehalose_Transporter"/>
</dbReference>
<feature type="transmembrane region" description="Helical" evidence="9">
    <location>
        <begin position="145"/>
        <end position="166"/>
    </location>
</feature>
<feature type="domain" description="Major facilitator superfamily (MFS) profile" evidence="10">
    <location>
        <begin position="45"/>
        <end position="476"/>
    </location>
</feature>
<dbReference type="NCBIfam" id="TIGR00879">
    <property type="entry name" value="SP"/>
    <property type="match status" value="1"/>
</dbReference>
<dbReference type="PANTHER" id="PTHR48021:SF1">
    <property type="entry name" value="GH07001P-RELATED"/>
    <property type="match status" value="1"/>
</dbReference>
<dbReference type="GO" id="GO:0051119">
    <property type="term" value="F:sugar transmembrane transporter activity"/>
    <property type="evidence" value="ECO:0007669"/>
    <property type="project" value="InterPro"/>
</dbReference>
<feature type="transmembrane region" description="Helical" evidence="9">
    <location>
        <begin position="121"/>
        <end position="139"/>
    </location>
</feature>
<feature type="transmembrane region" description="Helical" evidence="9">
    <location>
        <begin position="291"/>
        <end position="313"/>
    </location>
</feature>